<evidence type="ECO:0000313" key="1">
    <source>
        <dbReference type="EMBL" id="GAA4466217.1"/>
    </source>
</evidence>
<accession>A0ABP8NGZ3</accession>
<reference evidence="2" key="1">
    <citation type="journal article" date="2019" name="Int. J. Syst. Evol. Microbiol.">
        <title>The Global Catalogue of Microorganisms (GCM) 10K type strain sequencing project: providing services to taxonomists for standard genome sequencing and annotation.</title>
        <authorList>
            <consortium name="The Broad Institute Genomics Platform"/>
            <consortium name="The Broad Institute Genome Sequencing Center for Infectious Disease"/>
            <person name="Wu L."/>
            <person name="Ma J."/>
        </authorList>
    </citation>
    <scope>NUCLEOTIDE SEQUENCE [LARGE SCALE GENOMIC DNA]</scope>
    <source>
        <strain evidence="2">JCM 32105</strain>
    </source>
</reference>
<evidence type="ECO:0008006" key="3">
    <source>
        <dbReference type="Google" id="ProtNLM"/>
    </source>
</evidence>
<dbReference type="InterPro" id="IPR011250">
    <property type="entry name" value="OMP/PagP_B-barrel"/>
</dbReference>
<dbReference type="EMBL" id="BAABFA010000011">
    <property type="protein sequence ID" value="GAA4466217.1"/>
    <property type="molecule type" value="Genomic_DNA"/>
</dbReference>
<name>A0ABP8NGZ3_9BACT</name>
<sequence>MLVLISAVAAHAQDSTSHDTRIDGPVFQRGNYMATISAGFINGYRNEYSVPAGFEKGNASGFVPVYIRGEYAVSDRVSIGIGFSFNTIMFNSFRLDSGHNGIIRRTATNRWRVFGGNLLAWYHFGHLLHIPRLDPFVGGGICLNNISETAAPSGDSTIASTGHTATFMLRAGARYYISPMFSIFADAGYDKLSIFSLGMSCRFLPAKK</sequence>
<dbReference type="SUPFAM" id="SSF56925">
    <property type="entry name" value="OMPA-like"/>
    <property type="match status" value="1"/>
</dbReference>
<dbReference type="Gene3D" id="2.40.160.20">
    <property type="match status" value="1"/>
</dbReference>
<dbReference type="Proteomes" id="UP001500067">
    <property type="component" value="Unassembled WGS sequence"/>
</dbReference>
<organism evidence="1 2">
    <name type="scientific">Nemorincola caseinilytica</name>
    <dbReference type="NCBI Taxonomy" id="2054315"/>
    <lineage>
        <taxon>Bacteria</taxon>
        <taxon>Pseudomonadati</taxon>
        <taxon>Bacteroidota</taxon>
        <taxon>Chitinophagia</taxon>
        <taxon>Chitinophagales</taxon>
        <taxon>Chitinophagaceae</taxon>
        <taxon>Nemorincola</taxon>
    </lineage>
</organism>
<dbReference type="RefSeq" id="WP_345082472.1">
    <property type="nucleotide sequence ID" value="NZ_BAABFA010000011.1"/>
</dbReference>
<gene>
    <name evidence="1" type="ORF">GCM10023093_20000</name>
</gene>
<protein>
    <recommendedName>
        <fullName evidence="3">Outer membrane protein beta-barrel domain-containing protein</fullName>
    </recommendedName>
</protein>
<evidence type="ECO:0000313" key="2">
    <source>
        <dbReference type="Proteomes" id="UP001500067"/>
    </source>
</evidence>
<proteinExistence type="predicted"/>
<keyword evidence="2" id="KW-1185">Reference proteome</keyword>
<comment type="caution">
    <text evidence="1">The sequence shown here is derived from an EMBL/GenBank/DDBJ whole genome shotgun (WGS) entry which is preliminary data.</text>
</comment>